<accession>A0AAD6Q282</accession>
<evidence type="ECO:0000313" key="1">
    <source>
        <dbReference type="EMBL" id="KAJ6976449.1"/>
    </source>
</evidence>
<gene>
    <name evidence="1" type="ORF">NC653_028550</name>
</gene>
<dbReference type="AlphaFoldDB" id="A0AAD6Q282"/>
<reference evidence="1" key="1">
    <citation type="journal article" date="2023" name="Mol. Ecol. Resour.">
        <title>Chromosome-level genome assembly of a triploid poplar Populus alba 'Berolinensis'.</title>
        <authorList>
            <person name="Chen S."/>
            <person name="Yu Y."/>
            <person name="Wang X."/>
            <person name="Wang S."/>
            <person name="Zhang T."/>
            <person name="Zhou Y."/>
            <person name="He R."/>
            <person name="Meng N."/>
            <person name="Wang Y."/>
            <person name="Liu W."/>
            <person name="Liu Z."/>
            <person name="Liu J."/>
            <person name="Guo Q."/>
            <person name="Huang H."/>
            <person name="Sederoff R.R."/>
            <person name="Wang G."/>
            <person name="Qu G."/>
            <person name="Chen S."/>
        </authorList>
    </citation>
    <scope>NUCLEOTIDE SEQUENCE</scope>
    <source>
        <strain evidence="1">SC-2020</strain>
    </source>
</reference>
<dbReference type="Proteomes" id="UP001164929">
    <property type="component" value="Chromosome 12"/>
</dbReference>
<evidence type="ECO:0000313" key="2">
    <source>
        <dbReference type="Proteomes" id="UP001164929"/>
    </source>
</evidence>
<keyword evidence="2" id="KW-1185">Reference proteome</keyword>
<name>A0AAD6Q282_9ROSI</name>
<comment type="caution">
    <text evidence="1">The sequence shown here is derived from an EMBL/GenBank/DDBJ whole genome shotgun (WGS) entry which is preliminary data.</text>
</comment>
<proteinExistence type="predicted"/>
<sequence length="128" mass="14357">MRCHILIETAEPKNRQKTIRVYVQEVRRPKEFGVTKGELNRYKDDLLKDSEHLAAMIDNVSSVDNLEFITESDALGHTVMDQRQGHESLFAVAGTVTPEEEGNSIIPCQIAAVEKWISPTCGSPFTDL</sequence>
<protein>
    <submittedName>
        <fullName evidence="1">Insulinase (Peptidase family M16)</fullName>
    </submittedName>
</protein>
<organism evidence="1 2">
    <name type="scientific">Populus alba x Populus x berolinensis</name>
    <dbReference type="NCBI Taxonomy" id="444605"/>
    <lineage>
        <taxon>Eukaryota</taxon>
        <taxon>Viridiplantae</taxon>
        <taxon>Streptophyta</taxon>
        <taxon>Embryophyta</taxon>
        <taxon>Tracheophyta</taxon>
        <taxon>Spermatophyta</taxon>
        <taxon>Magnoliopsida</taxon>
        <taxon>eudicotyledons</taxon>
        <taxon>Gunneridae</taxon>
        <taxon>Pentapetalae</taxon>
        <taxon>rosids</taxon>
        <taxon>fabids</taxon>
        <taxon>Malpighiales</taxon>
        <taxon>Salicaceae</taxon>
        <taxon>Saliceae</taxon>
        <taxon>Populus</taxon>
    </lineage>
</organism>
<dbReference type="EMBL" id="JAQIZT010000012">
    <property type="protein sequence ID" value="KAJ6976449.1"/>
    <property type="molecule type" value="Genomic_DNA"/>
</dbReference>